<keyword evidence="5" id="KW-1185">Reference proteome</keyword>
<comment type="similarity">
    <text evidence="2">Belongs to the choline/ethanolamine kinase family.</text>
</comment>
<dbReference type="PANTHER" id="PTHR22603">
    <property type="entry name" value="CHOLINE/ETHANOALAMINE KINASE"/>
    <property type="match status" value="1"/>
</dbReference>
<dbReference type="PANTHER" id="PTHR22603:SF66">
    <property type="entry name" value="ETHANOLAMINE KINASE"/>
    <property type="match status" value="1"/>
</dbReference>
<evidence type="ECO:0000313" key="5">
    <source>
        <dbReference type="Proteomes" id="UP000266723"/>
    </source>
</evidence>
<comment type="pathway">
    <text evidence="1">Phospholipid metabolism; phosphatidylethanolamine biosynthesis; phosphatidylethanolamine from ethanolamine: step 1/3.</text>
</comment>
<evidence type="ECO:0000256" key="1">
    <source>
        <dbReference type="ARBA" id="ARBA00037883"/>
    </source>
</evidence>
<evidence type="ECO:0000256" key="2">
    <source>
        <dbReference type="ARBA" id="ARBA00038211"/>
    </source>
</evidence>
<comment type="caution">
    <text evidence="4">The sequence shown here is derived from an EMBL/GenBank/DDBJ whole genome shotgun (WGS) entry which is preliminary data.</text>
</comment>
<dbReference type="SUPFAM" id="SSF56112">
    <property type="entry name" value="Protein kinase-like (PK-like)"/>
    <property type="match status" value="2"/>
</dbReference>
<protein>
    <recommendedName>
        <fullName evidence="3">ethanolamine kinase</fullName>
        <ecNumber evidence="3">2.7.1.82</ecNumber>
    </recommendedName>
</protein>
<dbReference type="EMBL" id="QGKV02000649">
    <property type="protein sequence ID" value="KAF3576983.1"/>
    <property type="molecule type" value="Genomic_DNA"/>
</dbReference>
<organism evidence="4 5">
    <name type="scientific">Brassica cretica</name>
    <name type="common">Mustard</name>
    <dbReference type="NCBI Taxonomy" id="69181"/>
    <lineage>
        <taxon>Eukaryota</taxon>
        <taxon>Viridiplantae</taxon>
        <taxon>Streptophyta</taxon>
        <taxon>Embryophyta</taxon>
        <taxon>Tracheophyta</taxon>
        <taxon>Spermatophyta</taxon>
        <taxon>Magnoliopsida</taxon>
        <taxon>eudicotyledons</taxon>
        <taxon>Gunneridae</taxon>
        <taxon>Pentapetalae</taxon>
        <taxon>rosids</taxon>
        <taxon>malvids</taxon>
        <taxon>Brassicales</taxon>
        <taxon>Brassicaceae</taxon>
        <taxon>Brassiceae</taxon>
        <taxon>Brassica</taxon>
    </lineage>
</organism>
<dbReference type="Pfam" id="PF01633">
    <property type="entry name" value="Choline_kinase"/>
    <property type="match status" value="1"/>
</dbReference>
<name>A0ABQ7DFR9_BRACR</name>
<sequence length="281" mass="31697">MGAAKNNNWAILEAEGGRGNDDASSSQIPYSSSVVDTSLPLPLMIPRIIELCKDLFSNWRELDDSLFSVERVSGGITNLLLKVSVKEEEEDKESSITVRLYGPNTDYVINRQRELQAIKYLSAAGFGAKLLGGFGNGMVQSFIKARTLAPSDVRQPKIAAEIAKELGKFHKVNIPGPKEPQLWVDILNYPTKEEQYHFIKHYLQPDKPDEVSVGEVESVFIETDAYKLASHLYWAVWAIIQARMSPIEFDYLGYFFLRYNEYKKQKPLTFSLVTSYLSASV</sequence>
<proteinExistence type="inferred from homology"/>
<evidence type="ECO:0000313" key="4">
    <source>
        <dbReference type="EMBL" id="KAF3576983.1"/>
    </source>
</evidence>
<dbReference type="Gene3D" id="3.30.200.20">
    <property type="entry name" value="Phosphorylase Kinase, domain 1"/>
    <property type="match status" value="1"/>
</dbReference>
<gene>
    <name evidence="4" type="ORF">DY000_02030557</name>
</gene>
<accession>A0ABQ7DFR9</accession>
<dbReference type="InterPro" id="IPR011009">
    <property type="entry name" value="Kinase-like_dom_sf"/>
</dbReference>
<dbReference type="Proteomes" id="UP000266723">
    <property type="component" value="Unassembled WGS sequence"/>
</dbReference>
<reference evidence="4 5" key="1">
    <citation type="journal article" date="2020" name="BMC Genomics">
        <title>Intraspecific diversification of the crop wild relative Brassica cretica Lam. using demographic model selection.</title>
        <authorList>
            <person name="Kioukis A."/>
            <person name="Michalopoulou V.A."/>
            <person name="Briers L."/>
            <person name="Pirintsos S."/>
            <person name="Studholme D.J."/>
            <person name="Pavlidis P."/>
            <person name="Sarris P.F."/>
        </authorList>
    </citation>
    <scope>NUCLEOTIDE SEQUENCE [LARGE SCALE GENOMIC DNA]</scope>
    <source>
        <strain evidence="5">cv. PFS-1207/04</strain>
    </source>
</reference>
<dbReference type="Gene3D" id="3.90.1200.10">
    <property type="match status" value="1"/>
</dbReference>
<dbReference type="EC" id="2.7.1.82" evidence="3"/>
<evidence type="ECO:0000256" key="3">
    <source>
        <dbReference type="ARBA" id="ARBA00038874"/>
    </source>
</evidence>